<dbReference type="PANTHER" id="PTHR44591:SF19">
    <property type="entry name" value="TWO-COMPONENT RESPONSE REGULATOR-RELATED"/>
    <property type="match status" value="1"/>
</dbReference>
<dbReference type="InterPro" id="IPR050595">
    <property type="entry name" value="Bact_response_regulator"/>
</dbReference>
<protein>
    <submittedName>
        <fullName evidence="4">Response regulator</fullName>
    </submittedName>
</protein>
<proteinExistence type="predicted"/>
<feature type="domain" description="Response regulatory" evidence="3">
    <location>
        <begin position="4"/>
        <end position="119"/>
    </location>
</feature>
<evidence type="ECO:0000313" key="5">
    <source>
        <dbReference type="Proteomes" id="UP000777784"/>
    </source>
</evidence>
<dbReference type="GO" id="GO:0000160">
    <property type="term" value="P:phosphorelay signal transduction system"/>
    <property type="evidence" value="ECO:0007669"/>
    <property type="project" value="InterPro"/>
</dbReference>
<dbReference type="SMART" id="SM00448">
    <property type="entry name" value="REC"/>
    <property type="match status" value="1"/>
</dbReference>
<keyword evidence="1 2" id="KW-0597">Phosphoprotein</keyword>
<dbReference type="Proteomes" id="UP000777784">
    <property type="component" value="Unassembled WGS sequence"/>
</dbReference>
<evidence type="ECO:0000313" key="4">
    <source>
        <dbReference type="EMBL" id="MBU2692809.1"/>
    </source>
</evidence>
<evidence type="ECO:0000256" key="1">
    <source>
        <dbReference type="ARBA" id="ARBA00022553"/>
    </source>
</evidence>
<dbReference type="PANTHER" id="PTHR44591">
    <property type="entry name" value="STRESS RESPONSE REGULATOR PROTEIN 1"/>
    <property type="match status" value="1"/>
</dbReference>
<dbReference type="CDD" id="cd17569">
    <property type="entry name" value="REC_HupR-like"/>
    <property type="match status" value="1"/>
</dbReference>
<sequence length="198" mass="22371">MRHKILLVDDEQKVLAGLKRLLRREPYDVYTANSAEEGLDILERENIGAVISDQQMPGMSGTEFLAHVNKRYPDTVRIMITGNASLDMAIQNVNEGNIYGFFIKPFNDVELIISLRHGLQQRELIVESRKLLGAVRHQSNILEELESHHPGLTKINKDASGAIVLDNDETDIETLIQQIGNEWQRSKDILDQDDSKAA</sequence>
<dbReference type="EMBL" id="JAHJDP010000100">
    <property type="protein sequence ID" value="MBU2692809.1"/>
    <property type="molecule type" value="Genomic_DNA"/>
</dbReference>
<gene>
    <name evidence="4" type="ORF">KJ970_17970</name>
</gene>
<evidence type="ECO:0000259" key="3">
    <source>
        <dbReference type="PROSITE" id="PS50110"/>
    </source>
</evidence>
<dbReference type="PROSITE" id="PS50110">
    <property type="entry name" value="RESPONSE_REGULATORY"/>
    <property type="match status" value="1"/>
</dbReference>
<feature type="modified residue" description="4-aspartylphosphate" evidence="2">
    <location>
        <position position="53"/>
    </location>
</feature>
<dbReference type="Pfam" id="PF00072">
    <property type="entry name" value="Response_reg"/>
    <property type="match status" value="1"/>
</dbReference>
<organism evidence="4 5">
    <name type="scientific">Eiseniibacteriota bacterium</name>
    <dbReference type="NCBI Taxonomy" id="2212470"/>
    <lineage>
        <taxon>Bacteria</taxon>
        <taxon>Candidatus Eiseniibacteriota</taxon>
    </lineage>
</organism>
<dbReference type="AlphaFoldDB" id="A0A948S2V7"/>
<comment type="caution">
    <text evidence="4">The sequence shown here is derived from an EMBL/GenBank/DDBJ whole genome shotgun (WGS) entry which is preliminary data.</text>
</comment>
<dbReference type="SUPFAM" id="SSF52172">
    <property type="entry name" value="CheY-like"/>
    <property type="match status" value="1"/>
</dbReference>
<reference evidence="4" key="1">
    <citation type="submission" date="2021-05" db="EMBL/GenBank/DDBJ databases">
        <title>Energy efficiency and biological interactions define the core microbiome of deep oligotrophic groundwater.</title>
        <authorList>
            <person name="Mehrshad M."/>
            <person name="Lopez-Fernandez M."/>
            <person name="Bell E."/>
            <person name="Bernier-Latmani R."/>
            <person name="Bertilsson S."/>
            <person name="Dopson M."/>
        </authorList>
    </citation>
    <scope>NUCLEOTIDE SEQUENCE</scope>
    <source>
        <strain evidence="4">Modern_marine.mb.64</strain>
    </source>
</reference>
<accession>A0A948S2V7</accession>
<dbReference type="InterPro" id="IPR001789">
    <property type="entry name" value="Sig_transdc_resp-reg_receiver"/>
</dbReference>
<evidence type="ECO:0000256" key="2">
    <source>
        <dbReference type="PROSITE-ProRule" id="PRU00169"/>
    </source>
</evidence>
<dbReference type="Gene3D" id="3.40.50.2300">
    <property type="match status" value="1"/>
</dbReference>
<dbReference type="InterPro" id="IPR011006">
    <property type="entry name" value="CheY-like_superfamily"/>
</dbReference>
<name>A0A948S2V7_UNCEI</name>